<dbReference type="Proteomes" id="UP001283361">
    <property type="component" value="Unassembled WGS sequence"/>
</dbReference>
<comment type="caution">
    <text evidence="1">The sequence shown here is derived from an EMBL/GenBank/DDBJ whole genome shotgun (WGS) entry which is preliminary data.</text>
</comment>
<dbReference type="AlphaFoldDB" id="A0AAE0Y790"/>
<gene>
    <name evidence="1" type="ORF">RRG08_031822</name>
</gene>
<accession>A0AAE0Y790</accession>
<evidence type="ECO:0000313" key="1">
    <source>
        <dbReference type="EMBL" id="KAK3733883.1"/>
    </source>
</evidence>
<organism evidence="1 2">
    <name type="scientific">Elysia crispata</name>
    <name type="common">lettuce slug</name>
    <dbReference type="NCBI Taxonomy" id="231223"/>
    <lineage>
        <taxon>Eukaryota</taxon>
        <taxon>Metazoa</taxon>
        <taxon>Spiralia</taxon>
        <taxon>Lophotrochozoa</taxon>
        <taxon>Mollusca</taxon>
        <taxon>Gastropoda</taxon>
        <taxon>Heterobranchia</taxon>
        <taxon>Euthyneura</taxon>
        <taxon>Panpulmonata</taxon>
        <taxon>Sacoglossa</taxon>
        <taxon>Placobranchoidea</taxon>
        <taxon>Plakobranchidae</taxon>
        <taxon>Elysia</taxon>
    </lineage>
</organism>
<reference evidence="1" key="1">
    <citation type="journal article" date="2023" name="G3 (Bethesda)">
        <title>A reference genome for the long-term kleptoplast-retaining sea slug Elysia crispata morphotype clarki.</title>
        <authorList>
            <person name="Eastman K.E."/>
            <person name="Pendleton A.L."/>
            <person name="Shaikh M.A."/>
            <person name="Suttiyut T."/>
            <person name="Ogas R."/>
            <person name="Tomko P."/>
            <person name="Gavelis G."/>
            <person name="Widhalm J.R."/>
            <person name="Wisecaver J.H."/>
        </authorList>
    </citation>
    <scope>NUCLEOTIDE SEQUENCE</scope>
    <source>
        <strain evidence="1">ECLA1</strain>
    </source>
</reference>
<keyword evidence="2" id="KW-1185">Reference proteome</keyword>
<evidence type="ECO:0000313" key="2">
    <source>
        <dbReference type="Proteomes" id="UP001283361"/>
    </source>
</evidence>
<name>A0AAE0Y790_9GAST</name>
<sequence length="95" mass="10548">MFPQIRSFATTAKSPLLKFSSLSPQGSEFPLTSLKLYRLNRAIIRIIGHATQTQALINSSVYNQPGGLVQRKSKMPRSTQLDVLTVKARVEDTMA</sequence>
<dbReference type="EMBL" id="JAWDGP010006875">
    <property type="protein sequence ID" value="KAK3733883.1"/>
    <property type="molecule type" value="Genomic_DNA"/>
</dbReference>
<proteinExistence type="predicted"/>
<protein>
    <submittedName>
        <fullName evidence="1">Uncharacterized protein</fullName>
    </submittedName>
</protein>